<dbReference type="PANTHER" id="PTHR34512">
    <property type="entry name" value="CELL SURFACE PROTEIN"/>
    <property type="match status" value="1"/>
</dbReference>
<proteinExistence type="predicted"/>
<sequence>MKIIKNIILSLAALASVSGATTNFVSSGSADIDRARAEIKTSLTTAENYRERSLLLFIWLGSLQQQGANTHSFFDSDQAYYSLEGKVNRAKGPAKEKAILEMGEMLKKGYQDMEEIARILKENGPIYKPFVGNPEGFPKGGDMGADWPMFQGNKHNTGYTKAPGPKTGELAWKFPVGLGWYARPSVEGDRVYVASPGMYTTSFCIDLNTGKNIWKSTQEHPLLGIYKYPAIMSTPVVLEDKIILREVNSHGGNEGQARNLVYIDKKTGKTLSRKFAGHIDYRTQLAPVASNGKYTVYPFGVHDIYGYPAVCQNLNRLICADVDNNHKIWDLNVGDIDVLAEPVITEDRVFQGTSDSYLYALNLGGPRKEGVDKNFDISASERVAWKFKADGPVNTAVTLANEKVYFGSNGGVLYSLNESDGSLVWETRIKSVEEGARKQFTVPVVVDGKMYVGSANKHLYCLDELSGKVLWKTELSDWVRAKPAMTSEGLLVGTVDGKLACVSLEGELKWSKQVSTHQIYADLVVAGDSVLVNDSDLWLRRFSAAGELLWKRSLLNAFENEEGGRIFTDVLSGGTYYQSKPTAAKGKVYFGNAGGFLFCVDADTGKEIWKFEMGGAISVGPAIGKGKVFAGQQGGERFFYAVDAKTGKLEWKQTIPGGWVWGSAAYDDGMVYVPTVNGHCVCLDAKTGYIVWDYPTAKSVPAEPAIDGDLVYFGSWSGSLYAFDKKTGEIVWKENGIGLDSGTLIASEGKIYLPHHSNVFMYFDAKTGEILSHGNTNPSHTGNFSNFNATPAFFKNRAYYTARIGVGLRGVPSASRIYCVDSASAKIHWTFEDGGGLSAPAIASDRVYIGSGNTPLFYCLDAFTGKPHWIYKLGQRVEEATLCIYRDKVYVLAGDGYVHAIK</sequence>
<feature type="domain" description="Pyrrolo-quinoline quinone repeat" evidence="2">
    <location>
        <begin position="815"/>
        <end position="900"/>
    </location>
</feature>
<dbReference type="SUPFAM" id="SSF50998">
    <property type="entry name" value="Quinoprotein alcohol dehydrogenase-like"/>
    <property type="match status" value="4"/>
</dbReference>
<accession>A0A6C2UU63</accession>
<feature type="domain" description="Pyrrolo-quinoline quinone repeat" evidence="2">
    <location>
        <begin position="164"/>
        <end position="271"/>
    </location>
</feature>
<dbReference type="Gene3D" id="2.40.10.480">
    <property type="match status" value="1"/>
</dbReference>
<dbReference type="PANTHER" id="PTHR34512:SF30">
    <property type="entry name" value="OUTER MEMBRANE PROTEIN ASSEMBLY FACTOR BAMB"/>
    <property type="match status" value="1"/>
</dbReference>
<protein>
    <submittedName>
        <fullName evidence="3">Desiccation/radiation resistance protein</fullName>
    </submittedName>
</protein>
<evidence type="ECO:0000313" key="4">
    <source>
        <dbReference type="Proteomes" id="UP000346198"/>
    </source>
</evidence>
<dbReference type="EMBL" id="CAAHFH010000004">
    <property type="protein sequence ID" value="VGO23513.1"/>
    <property type="molecule type" value="Genomic_DNA"/>
</dbReference>
<keyword evidence="4" id="KW-1185">Reference proteome</keyword>
<evidence type="ECO:0000256" key="1">
    <source>
        <dbReference type="SAM" id="SignalP"/>
    </source>
</evidence>
<dbReference type="Pfam" id="PF13360">
    <property type="entry name" value="PQQ_2"/>
    <property type="match status" value="5"/>
</dbReference>
<name>A0A6C2UU63_9BACT</name>
<dbReference type="InterPro" id="IPR002372">
    <property type="entry name" value="PQQ_rpt_dom"/>
</dbReference>
<reference evidence="3 4" key="1">
    <citation type="submission" date="2019-04" db="EMBL/GenBank/DDBJ databases">
        <authorList>
            <person name="Van Vliet M D."/>
        </authorList>
    </citation>
    <scope>NUCLEOTIDE SEQUENCE [LARGE SCALE GENOMIC DNA]</scope>
    <source>
        <strain evidence="3 4">F21</strain>
    </source>
</reference>
<dbReference type="Gene3D" id="2.130.10.10">
    <property type="entry name" value="YVTN repeat-like/Quinoprotein amine dehydrogenase"/>
    <property type="match status" value="3"/>
</dbReference>
<feature type="domain" description="Pyrrolo-quinoline quinone repeat" evidence="2">
    <location>
        <begin position="442"/>
        <end position="565"/>
    </location>
</feature>
<dbReference type="InterPro" id="IPR018391">
    <property type="entry name" value="PQQ_b-propeller_rpt"/>
</dbReference>
<feature type="domain" description="Pyrrolo-quinoline quinone repeat" evidence="2">
    <location>
        <begin position="599"/>
        <end position="771"/>
    </location>
</feature>
<dbReference type="RefSeq" id="WP_136065948.1">
    <property type="nucleotide sequence ID" value="NZ_CAAHFH010000004.1"/>
</dbReference>
<organism evidence="3 4">
    <name type="scientific">Pontiella sulfatireligans</name>
    <dbReference type="NCBI Taxonomy" id="2750658"/>
    <lineage>
        <taxon>Bacteria</taxon>
        <taxon>Pseudomonadati</taxon>
        <taxon>Kiritimatiellota</taxon>
        <taxon>Kiritimatiellia</taxon>
        <taxon>Kiritimatiellales</taxon>
        <taxon>Pontiellaceae</taxon>
        <taxon>Pontiella</taxon>
    </lineage>
</organism>
<dbReference type="SMART" id="SM00564">
    <property type="entry name" value="PQQ"/>
    <property type="match status" value="13"/>
</dbReference>
<dbReference type="AlphaFoldDB" id="A0A6C2UU63"/>
<dbReference type="Gene3D" id="2.40.128.630">
    <property type="match status" value="1"/>
</dbReference>
<gene>
    <name evidence="3" type="ORF">SCARR_05620</name>
</gene>
<dbReference type="InterPro" id="IPR015943">
    <property type="entry name" value="WD40/YVTN_repeat-like_dom_sf"/>
</dbReference>
<evidence type="ECO:0000259" key="2">
    <source>
        <dbReference type="Pfam" id="PF13360"/>
    </source>
</evidence>
<evidence type="ECO:0000313" key="3">
    <source>
        <dbReference type="EMBL" id="VGO23513.1"/>
    </source>
</evidence>
<dbReference type="InterPro" id="IPR011047">
    <property type="entry name" value="Quinoprotein_ADH-like_sf"/>
</dbReference>
<feature type="signal peptide" evidence="1">
    <location>
        <begin position="1"/>
        <end position="20"/>
    </location>
</feature>
<feature type="domain" description="Pyrrolo-quinoline quinone repeat" evidence="2">
    <location>
        <begin position="380"/>
        <end position="426"/>
    </location>
</feature>
<keyword evidence="1" id="KW-0732">Signal</keyword>
<feature type="chain" id="PRO_5025431067" evidence="1">
    <location>
        <begin position="21"/>
        <end position="902"/>
    </location>
</feature>
<dbReference type="Proteomes" id="UP000346198">
    <property type="component" value="Unassembled WGS sequence"/>
</dbReference>